<dbReference type="PANTHER" id="PTHR31435:SF10">
    <property type="entry name" value="BSR4717 PROTEIN"/>
    <property type="match status" value="1"/>
</dbReference>
<keyword evidence="3" id="KW-1185">Reference proteome</keyword>
<evidence type="ECO:0000313" key="2">
    <source>
        <dbReference type="EMBL" id="ANF55293.1"/>
    </source>
</evidence>
<dbReference type="STRING" id="588932.DA69_11355"/>
<organism evidence="2 3">
    <name type="scientific">Brevundimonas naejangsanensis</name>
    <dbReference type="NCBI Taxonomy" id="588932"/>
    <lineage>
        <taxon>Bacteria</taxon>
        <taxon>Pseudomonadati</taxon>
        <taxon>Pseudomonadota</taxon>
        <taxon>Alphaproteobacteria</taxon>
        <taxon>Caulobacterales</taxon>
        <taxon>Caulobacteraceae</taxon>
        <taxon>Brevundimonas</taxon>
    </lineage>
</organism>
<protein>
    <submittedName>
        <fullName evidence="2">Acetyltransferase</fullName>
    </submittedName>
</protein>
<dbReference type="Gene3D" id="3.40.630.30">
    <property type="match status" value="1"/>
</dbReference>
<dbReference type="GO" id="GO:0016740">
    <property type="term" value="F:transferase activity"/>
    <property type="evidence" value="ECO:0007669"/>
    <property type="project" value="UniProtKB-KW"/>
</dbReference>
<dbReference type="OrthoDB" id="9800945at2"/>
<name>A0A172Y7U6_9CAUL</name>
<dbReference type="Proteomes" id="UP000077603">
    <property type="component" value="Chromosome"/>
</dbReference>
<dbReference type="KEGG" id="bne:DA69_11355"/>
<dbReference type="EMBL" id="CP015614">
    <property type="protein sequence ID" value="ANF55293.1"/>
    <property type="molecule type" value="Genomic_DNA"/>
</dbReference>
<accession>A0A172Y7U6</accession>
<dbReference type="InterPro" id="IPR031165">
    <property type="entry name" value="GNAT_YJDJ"/>
</dbReference>
<reference evidence="2 3" key="1">
    <citation type="journal article" date="2014" name="Genome Announc.">
        <title>Genome Sequence of a Promising Hydrogen-Producing Facultative Anaerobic Bacterium, Brevundimonas naejangsanensis Strain B1.</title>
        <authorList>
            <person name="Su H."/>
            <person name="Zhang T."/>
            <person name="Bao M."/>
            <person name="Jiang Y."/>
            <person name="Wang Y."/>
            <person name="Tan T."/>
        </authorList>
    </citation>
    <scope>NUCLEOTIDE SEQUENCE [LARGE SCALE GENOMIC DNA]</scope>
    <source>
        <strain evidence="2 3">B1</strain>
    </source>
</reference>
<dbReference type="AlphaFoldDB" id="A0A172Y7U6"/>
<proteinExistence type="predicted"/>
<keyword evidence="2" id="KW-0808">Transferase</keyword>
<dbReference type="RefSeq" id="WP_025976942.1">
    <property type="nucleotide sequence ID" value="NZ_CP015614.1"/>
</dbReference>
<evidence type="ECO:0000313" key="3">
    <source>
        <dbReference type="Proteomes" id="UP000077603"/>
    </source>
</evidence>
<dbReference type="PROSITE" id="PS51729">
    <property type="entry name" value="GNAT_YJDJ"/>
    <property type="match status" value="1"/>
</dbReference>
<dbReference type="InterPro" id="IPR016181">
    <property type="entry name" value="Acyl_CoA_acyltransferase"/>
</dbReference>
<sequence>MSLDPEIRDNEDAKRYELEVDGETAVVIYNPVAGGRLITETLVPVPLEGRGIASRMAKHVLADLKDKGLLVLPTCTFFSSYLKKHPEYADQVHPTYRAMLGL</sequence>
<evidence type="ECO:0000259" key="1">
    <source>
        <dbReference type="PROSITE" id="PS51729"/>
    </source>
</evidence>
<dbReference type="PANTHER" id="PTHR31435">
    <property type="entry name" value="PROTEIN NATD1"/>
    <property type="match status" value="1"/>
</dbReference>
<feature type="domain" description="N-acetyltransferase" evidence="1">
    <location>
        <begin position="8"/>
        <end position="93"/>
    </location>
</feature>
<dbReference type="eggNOG" id="COG2388">
    <property type="taxonomic scope" value="Bacteria"/>
</dbReference>
<dbReference type="InterPro" id="IPR045057">
    <property type="entry name" value="Gcn5-rel_NAT"/>
</dbReference>
<gene>
    <name evidence="2" type="ORF">DA69_11355</name>
</gene>
<dbReference type="SUPFAM" id="SSF55729">
    <property type="entry name" value="Acyl-CoA N-acyltransferases (Nat)"/>
    <property type="match status" value="1"/>
</dbReference>
<dbReference type="Pfam" id="PF14542">
    <property type="entry name" value="Acetyltransf_CG"/>
    <property type="match status" value="1"/>
</dbReference>